<feature type="region of interest" description="Disordered" evidence="1">
    <location>
        <begin position="231"/>
        <end position="264"/>
    </location>
</feature>
<feature type="transmembrane region" description="Helical" evidence="2">
    <location>
        <begin position="86"/>
        <end position="115"/>
    </location>
</feature>
<evidence type="ECO:0000256" key="2">
    <source>
        <dbReference type="SAM" id="Phobius"/>
    </source>
</evidence>
<evidence type="ECO:0000256" key="1">
    <source>
        <dbReference type="SAM" id="MobiDB-lite"/>
    </source>
</evidence>
<keyword evidence="2" id="KW-1133">Transmembrane helix</keyword>
<dbReference type="OrthoDB" id="347244at2759"/>
<proteinExistence type="predicted"/>
<dbReference type="GeneID" id="25268465"/>
<reference evidence="3" key="1">
    <citation type="submission" date="2013-10" db="EMBL/GenBank/DDBJ databases">
        <title>Genomic analysis of the causative agents of coccidiosis in chickens.</title>
        <authorList>
            <person name="Reid A.J."/>
            <person name="Blake D."/>
            <person name="Billington K."/>
            <person name="Browne H."/>
            <person name="Dunn M."/>
            <person name="Hung S."/>
            <person name="Kawahara F."/>
            <person name="Miranda-Saavedra D."/>
            <person name="Mourier T."/>
            <person name="Nagra H."/>
            <person name="Otto T.D."/>
            <person name="Rawlings N."/>
            <person name="Sanchez A."/>
            <person name="Sanders M."/>
            <person name="Subramaniam C."/>
            <person name="Tay Y."/>
            <person name="Dear P."/>
            <person name="Doerig C."/>
            <person name="Gruber A."/>
            <person name="Parkinson J."/>
            <person name="Shirley M."/>
            <person name="Wan K.L."/>
            <person name="Berriman M."/>
            <person name="Tomley F."/>
            <person name="Pain A."/>
        </authorList>
    </citation>
    <scope>NUCLEOTIDE SEQUENCE</scope>
    <source>
        <strain evidence="3">Houghton</strain>
    </source>
</reference>
<dbReference type="VEuPathDB" id="ToxoDB:EAH_00003950"/>
<feature type="transmembrane region" description="Helical" evidence="2">
    <location>
        <begin position="157"/>
        <end position="180"/>
    </location>
</feature>
<dbReference type="AlphaFoldDB" id="U6GNL6"/>
<dbReference type="InterPro" id="IPR031390">
    <property type="entry name" value="OFCC1"/>
</dbReference>
<dbReference type="PANTHER" id="PTHR33862">
    <property type="entry name" value="OROFACIAL CLEFT 1 CANDIDATE GENE 1 PROTEIN"/>
    <property type="match status" value="1"/>
</dbReference>
<protein>
    <submittedName>
        <fullName evidence="3">Uncharacterized protein</fullName>
    </submittedName>
</protein>
<evidence type="ECO:0000313" key="4">
    <source>
        <dbReference type="Proteomes" id="UP000018050"/>
    </source>
</evidence>
<feature type="compositionally biased region" description="Basic and acidic residues" evidence="1">
    <location>
        <begin position="245"/>
        <end position="264"/>
    </location>
</feature>
<reference evidence="3" key="2">
    <citation type="submission" date="2013-10" db="EMBL/GenBank/DDBJ databases">
        <authorList>
            <person name="Aslett M."/>
        </authorList>
    </citation>
    <scope>NUCLEOTIDE SEQUENCE</scope>
    <source>
        <strain evidence="3">Houghton</strain>
    </source>
</reference>
<dbReference type="PANTHER" id="PTHR33862:SF3">
    <property type="entry name" value="OROFACIAL CLEFT 1 CANDIDATE GENE 1 PROTEIN"/>
    <property type="match status" value="1"/>
</dbReference>
<keyword evidence="2" id="KW-0812">Transmembrane</keyword>
<organism evidence="3 4">
    <name type="scientific">Eimeria acervulina</name>
    <name type="common">Coccidian parasite</name>
    <dbReference type="NCBI Taxonomy" id="5801"/>
    <lineage>
        <taxon>Eukaryota</taxon>
        <taxon>Sar</taxon>
        <taxon>Alveolata</taxon>
        <taxon>Apicomplexa</taxon>
        <taxon>Conoidasida</taxon>
        <taxon>Coccidia</taxon>
        <taxon>Eucoccidiorida</taxon>
        <taxon>Eimeriorina</taxon>
        <taxon>Eimeriidae</taxon>
        <taxon>Eimeria</taxon>
    </lineage>
</organism>
<accession>U6GNL6</accession>
<dbReference type="EMBL" id="HG671520">
    <property type="protein sequence ID" value="CDI81162.1"/>
    <property type="molecule type" value="Genomic_DNA"/>
</dbReference>
<evidence type="ECO:0000313" key="3">
    <source>
        <dbReference type="EMBL" id="CDI81162.1"/>
    </source>
</evidence>
<gene>
    <name evidence="3" type="ORF">EAH_00003950</name>
</gene>
<keyword evidence="2" id="KW-0472">Membrane</keyword>
<sequence length="264" mass="28875">MLCAMREVYCGTTVSHPSEASRKLKYLKSSLLDDFRLSFNKKEIGVWLYLRSAKVPVHNVQFSAFYVRLDFVQELLSLGQTIGVTVAGPLACLIAFLLVSITVHAANIALVYQFCSALGAATALNPVLMAVIEGLSSNLSGISFVLSNYYIRDVNNGTLGVMIALLIDLAFIGCSMLAYYSYAISVHHHGQVKDTHRRLTGDASLFRLPLDTEVSERHPDGTIVEVVGSLPERQYPSQGAVDHIQSSKEPNEEGVPPDRENNAS</sequence>
<name>U6GNL6_EIMAC</name>
<dbReference type="Proteomes" id="UP000018050">
    <property type="component" value="Unassembled WGS sequence"/>
</dbReference>
<dbReference type="RefSeq" id="XP_013249037.1">
    <property type="nucleotide sequence ID" value="XM_013393583.1"/>
</dbReference>
<keyword evidence="4" id="KW-1185">Reference proteome</keyword>